<accession>A0A4Q9FJU7</accession>
<feature type="domain" description="DUF5723" evidence="1">
    <location>
        <begin position="41"/>
        <end position="446"/>
    </location>
</feature>
<organism evidence="2 3">
    <name type="scientific">Hyunsoonleella pacifica</name>
    <dbReference type="NCBI Taxonomy" id="1080224"/>
    <lineage>
        <taxon>Bacteria</taxon>
        <taxon>Pseudomonadati</taxon>
        <taxon>Bacteroidota</taxon>
        <taxon>Flavobacteriia</taxon>
        <taxon>Flavobacteriales</taxon>
        <taxon>Flavobacteriaceae</taxon>
    </lineage>
</organism>
<gene>
    <name evidence="2" type="ORF">EYD46_17070</name>
</gene>
<keyword evidence="3" id="KW-1185">Reference proteome</keyword>
<dbReference type="AlphaFoldDB" id="A0A4Q9FJU7"/>
<protein>
    <recommendedName>
        <fullName evidence="1">DUF5723 domain-containing protein</fullName>
    </recommendedName>
</protein>
<reference evidence="2 3" key="1">
    <citation type="journal article" date="2015" name="Int. J. Syst. Evol. Microbiol.">
        <title>Hyunsoonleella pacifica sp. nov., isolated from seawater of South Pacific Gyre.</title>
        <authorList>
            <person name="Gao X."/>
            <person name="Zhang Z."/>
            <person name="Dai X."/>
            <person name="Zhang X.H."/>
        </authorList>
    </citation>
    <scope>NUCLEOTIDE SEQUENCE [LARGE SCALE GENOMIC DNA]</scope>
    <source>
        <strain evidence="2 3">SW033</strain>
    </source>
</reference>
<evidence type="ECO:0000313" key="2">
    <source>
        <dbReference type="EMBL" id="TBN12430.1"/>
    </source>
</evidence>
<dbReference type="InterPro" id="IPR043781">
    <property type="entry name" value="DUF5723"/>
</dbReference>
<dbReference type="OrthoDB" id="975426at2"/>
<dbReference type="EMBL" id="SIRS01000008">
    <property type="protein sequence ID" value="TBN12430.1"/>
    <property type="molecule type" value="Genomic_DNA"/>
</dbReference>
<comment type="caution">
    <text evidence="2">The sequence shown here is derived from an EMBL/GenBank/DDBJ whole genome shotgun (WGS) entry which is preliminary data.</text>
</comment>
<proteinExistence type="predicted"/>
<name>A0A4Q9FJU7_9FLAO</name>
<dbReference type="Pfam" id="PF18990">
    <property type="entry name" value="DUF5723"/>
    <property type="match status" value="1"/>
</dbReference>
<sequence length="474" mass="54046">MSFKTFSLAILILFITNFCFSQNKQMLYGFSEIPQSLLLNPGAKVNNKGYFGLPFLSHIHVNAGSSGISVYDLFAEDGRDFNLKLRNVVNKLKPTDFFTTTQQLEIISGGFAKGPSYNKNEYFSFGLYQELDIISYFPKDYAILGLEGNQTNIGRPFKLDHLSFNADVLTVLHFGYNKRVDDKFTYGIRGKIYSSVFNVNSTRNRGRFITVQGENNIYEHIFNLDLEARTSGIGSLTNDDNDDFDEDLKRIRKRLLFGQNLGLGFDIGLTNQINDQWYFDASLLDIGFIRHSKDTENYVLQDDFVFEGIDPLFPESNDGQTADEYWSEIEEEFEDLFQIDTTQAKYTVWRPVKLNASLNYAFGKKKIEDCDCSAEDSGYLNRVGAQLYAIKRPRGIQAALTTYYYRRIFNGLSAKATYTIDSYSFSNLGLGISANILGLNLYVMADNFLAYQNVYDAQSVSLQLGLNYIFRNEN</sequence>
<dbReference type="Proteomes" id="UP000292372">
    <property type="component" value="Unassembled WGS sequence"/>
</dbReference>
<evidence type="ECO:0000259" key="1">
    <source>
        <dbReference type="Pfam" id="PF18990"/>
    </source>
</evidence>
<evidence type="ECO:0000313" key="3">
    <source>
        <dbReference type="Proteomes" id="UP000292372"/>
    </source>
</evidence>